<dbReference type="Proteomes" id="UP000011138">
    <property type="component" value="Segment"/>
</dbReference>
<evidence type="ECO:0000313" key="1">
    <source>
        <dbReference type="EMBL" id="AGC34278.1"/>
    </source>
</evidence>
<dbReference type="GeneID" id="14477147"/>
<proteinExistence type="predicted"/>
<protein>
    <submittedName>
        <fullName evidence="1">Uncharacterized protein</fullName>
    </submittedName>
</protein>
<dbReference type="KEGG" id="vg:14477147"/>
<sequence>MNPDEKDKLDLIHEDINETRKEVHEALTRVEVVDERTERIDAKTEKVDQRVFGPGGLESQVHRNRAEISRLQSVGVIVVSAASAMVAKILDILP</sequence>
<dbReference type="EMBL" id="KC117376">
    <property type="protein sequence ID" value="AGC34278.1"/>
    <property type="molecule type" value="Genomic_DNA"/>
</dbReference>
<reference evidence="1 2" key="1">
    <citation type="journal article" date="2013" name="J. Virol.">
        <title>Insights into head-tailed viruses infecting extremely halophilic archaea.</title>
        <authorList>
            <person name="Pietila M.K."/>
            <person name="Laurinmaki P."/>
            <person name="Russell D.A."/>
            <person name="Ko C.C."/>
            <person name="Jacobs-Sera D."/>
            <person name="Butcher S.J."/>
            <person name="Bamford D.H."/>
            <person name="Hendrix R.W."/>
        </authorList>
    </citation>
    <scope>NUCLEOTIDE SEQUENCE [LARGE SCALE GENOMIC DNA]</scope>
</reference>
<name>L7TIR2_9CAUD</name>
<dbReference type="RefSeq" id="YP_007379088.1">
    <property type="nucleotide sequence ID" value="NC_020159.1"/>
</dbReference>
<evidence type="ECO:0000313" key="2">
    <source>
        <dbReference type="Proteomes" id="UP000011138"/>
    </source>
</evidence>
<organism evidence="1 2">
    <name type="scientific">Halorubrum sodomense tailed virus 2</name>
    <dbReference type="NCBI Taxonomy" id="1262527"/>
    <lineage>
        <taxon>Viruses</taxon>
        <taxon>Duplodnaviria</taxon>
        <taxon>Heunggongvirae</taxon>
        <taxon>Uroviricota</taxon>
        <taxon>Caudoviricetes</taxon>
        <taxon>Thumleimavirales</taxon>
        <taxon>Hafunaviridae</taxon>
        <taxon>Mincapvirus</taxon>
        <taxon>Mincapvirus eilatense</taxon>
        <taxon>Mincapvirus HSTV2</taxon>
    </lineage>
</organism>
<accession>L7TIR2</accession>
<gene>
    <name evidence="1" type="primary">9</name>
    <name evidence="1" type="ORF">HSTV2_9</name>
</gene>
<keyword evidence="2" id="KW-1185">Reference proteome</keyword>
<dbReference type="OrthoDB" id="35239at10239"/>